<dbReference type="SUPFAM" id="SSF51182">
    <property type="entry name" value="RmlC-like cupins"/>
    <property type="match status" value="1"/>
</dbReference>
<dbReference type="InterPro" id="IPR013096">
    <property type="entry name" value="Cupin_2"/>
</dbReference>
<dbReference type="RefSeq" id="WP_113659035.1">
    <property type="nucleotide sequence ID" value="NZ_KZ845667.1"/>
</dbReference>
<dbReference type="InterPro" id="IPR010982">
    <property type="entry name" value="Lambda_DNA-bd_dom_sf"/>
</dbReference>
<reference evidence="3 4" key="1">
    <citation type="submission" date="2018-06" db="EMBL/GenBank/DDBJ databases">
        <title>Thermoflavimicrobium daqus sp. nov., a thermophilic microbe isolated from Moutai-flavour Daqu.</title>
        <authorList>
            <person name="Wang X."/>
            <person name="Zhou H."/>
        </authorList>
    </citation>
    <scope>NUCLEOTIDE SEQUENCE [LARGE SCALE GENOMIC DNA]</scope>
    <source>
        <strain evidence="3 4">FBKL4.011</strain>
    </source>
</reference>
<dbReference type="PANTHER" id="PTHR46797">
    <property type="entry name" value="HTH-TYPE TRANSCRIPTIONAL REGULATOR"/>
    <property type="match status" value="1"/>
</dbReference>
<dbReference type="InterPro" id="IPR001387">
    <property type="entry name" value="Cro/C1-type_HTH"/>
</dbReference>
<evidence type="ECO:0000259" key="2">
    <source>
        <dbReference type="PROSITE" id="PS50943"/>
    </source>
</evidence>
<evidence type="ECO:0000256" key="1">
    <source>
        <dbReference type="ARBA" id="ARBA00023125"/>
    </source>
</evidence>
<name>A0A364K3V4_9BACL</name>
<evidence type="ECO:0000313" key="4">
    <source>
        <dbReference type="Proteomes" id="UP000251213"/>
    </source>
</evidence>
<dbReference type="InterPro" id="IPR011051">
    <property type="entry name" value="RmlC_Cupin_sf"/>
</dbReference>
<sequence length="179" mass="20317">MDIGTKIKYFREQKGYSIREFAKLCHLSPSLISQVERNIASPSIASLVKMAEVLNCPVGSFFEDSPNHQIVVKKNERRKLILPYHKVDYELATPSQFDGEVRVLAITLPPKEYSSETKVSHQNKEICFVIAGSIQVLFEQTSYYLEVGDSISFDSSNSHQFFNPGSNEAQFLLIVYNKC</sequence>
<dbReference type="EMBL" id="QJKK01000005">
    <property type="protein sequence ID" value="RAL24042.1"/>
    <property type="molecule type" value="Genomic_DNA"/>
</dbReference>
<dbReference type="InterPro" id="IPR014710">
    <property type="entry name" value="RmlC-like_jellyroll"/>
</dbReference>
<dbReference type="PANTHER" id="PTHR46797:SF19">
    <property type="entry name" value="BLL2473 PROTEIN"/>
    <property type="match status" value="1"/>
</dbReference>
<feature type="domain" description="HTH cro/C1-type" evidence="2">
    <location>
        <begin position="7"/>
        <end position="61"/>
    </location>
</feature>
<comment type="caution">
    <text evidence="3">The sequence shown here is derived from an EMBL/GenBank/DDBJ whole genome shotgun (WGS) entry which is preliminary data.</text>
</comment>
<proteinExistence type="predicted"/>
<keyword evidence="4" id="KW-1185">Reference proteome</keyword>
<dbReference type="Gene3D" id="2.60.120.10">
    <property type="entry name" value="Jelly Rolls"/>
    <property type="match status" value="1"/>
</dbReference>
<dbReference type="Pfam" id="PF01381">
    <property type="entry name" value="HTH_3"/>
    <property type="match status" value="1"/>
</dbReference>
<dbReference type="Proteomes" id="UP000251213">
    <property type="component" value="Unassembled WGS sequence"/>
</dbReference>
<protein>
    <recommendedName>
        <fullName evidence="2">HTH cro/C1-type domain-containing protein</fullName>
    </recommendedName>
</protein>
<dbReference type="OrthoDB" id="9814553at2"/>
<reference evidence="3 4" key="2">
    <citation type="submission" date="2018-06" db="EMBL/GenBank/DDBJ databases">
        <authorList>
            <person name="Zhirakovskaya E."/>
        </authorList>
    </citation>
    <scope>NUCLEOTIDE SEQUENCE [LARGE SCALE GENOMIC DNA]</scope>
    <source>
        <strain evidence="3 4">FBKL4.011</strain>
    </source>
</reference>
<dbReference type="Gene3D" id="1.10.260.40">
    <property type="entry name" value="lambda repressor-like DNA-binding domains"/>
    <property type="match status" value="1"/>
</dbReference>
<dbReference type="InterPro" id="IPR050807">
    <property type="entry name" value="TransReg_Diox_bact_type"/>
</dbReference>
<dbReference type="GO" id="GO:0005829">
    <property type="term" value="C:cytosol"/>
    <property type="evidence" value="ECO:0007669"/>
    <property type="project" value="TreeGrafter"/>
</dbReference>
<dbReference type="GO" id="GO:0003700">
    <property type="term" value="F:DNA-binding transcription factor activity"/>
    <property type="evidence" value="ECO:0007669"/>
    <property type="project" value="TreeGrafter"/>
</dbReference>
<dbReference type="SMART" id="SM00530">
    <property type="entry name" value="HTH_XRE"/>
    <property type="match status" value="1"/>
</dbReference>
<dbReference type="CDD" id="cd02209">
    <property type="entry name" value="cupin_XRE_C"/>
    <property type="match status" value="1"/>
</dbReference>
<keyword evidence="1" id="KW-0238">DNA-binding</keyword>
<organism evidence="3 4">
    <name type="scientific">Thermoflavimicrobium daqui</name>
    <dbReference type="NCBI Taxonomy" id="2137476"/>
    <lineage>
        <taxon>Bacteria</taxon>
        <taxon>Bacillati</taxon>
        <taxon>Bacillota</taxon>
        <taxon>Bacilli</taxon>
        <taxon>Bacillales</taxon>
        <taxon>Thermoactinomycetaceae</taxon>
        <taxon>Thermoflavimicrobium</taxon>
    </lineage>
</organism>
<accession>A0A364K3V4</accession>
<dbReference type="SUPFAM" id="SSF47413">
    <property type="entry name" value="lambda repressor-like DNA-binding domains"/>
    <property type="match status" value="1"/>
</dbReference>
<dbReference type="Pfam" id="PF07883">
    <property type="entry name" value="Cupin_2"/>
    <property type="match status" value="1"/>
</dbReference>
<dbReference type="PROSITE" id="PS50943">
    <property type="entry name" value="HTH_CROC1"/>
    <property type="match status" value="1"/>
</dbReference>
<dbReference type="GO" id="GO:0003677">
    <property type="term" value="F:DNA binding"/>
    <property type="evidence" value="ECO:0007669"/>
    <property type="project" value="UniProtKB-KW"/>
</dbReference>
<dbReference type="AlphaFoldDB" id="A0A364K3V4"/>
<evidence type="ECO:0000313" key="3">
    <source>
        <dbReference type="EMBL" id="RAL24042.1"/>
    </source>
</evidence>
<dbReference type="CDD" id="cd00093">
    <property type="entry name" value="HTH_XRE"/>
    <property type="match status" value="1"/>
</dbReference>
<gene>
    <name evidence="3" type="ORF">DL897_10090</name>
</gene>